<dbReference type="InterPro" id="IPR039298">
    <property type="entry name" value="ACOT13"/>
</dbReference>
<dbReference type="PANTHER" id="PTHR21660">
    <property type="entry name" value="THIOESTERASE SUPERFAMILY MEMBER-RELATED"/>
    <property type="match status" value="1"/>
</dbReference>
<comment type="similarity">
    <text evidence="1">Belongs to the thioesterase PaaI family.</text>
</comment>
<evidence type="ECO:0000256" key="2">
    <source>
        <dbReference type="ARBA" id="ARBA00022801"/>
    </source>
</evidence>
<dbReference type="InterPro" id="IPR029069">
    <property type="entry name" value="HotDog_dom_sf"/>
</dbReference>
<keyword evidence="5" id="KW-1185">Reference proteome</keyword>
<dbReference type="NCBIfam" id="TIGR00369">
    <property type="entry name" value="unchar_dom_1"/>
    <property type="match status" value="1"/>
</dbReference>
<keyword evidence="2" id="KW-0378">Hydrolase</keyword>
<evidence type="ECO:0000313" key="4">
    <source>
        <dbReference type="EMBL" id="NEN22495.1"/>
    </source>
</evidence>
<organism evidence="4 5">
    <name type="scientific">Cryomorpha ignava</name>
    <dbReference type="NCBI Taxonomy" id="101383"/>
    <lineage>
        <taxon>Bacteria</taxon>
        <taxon>Pseudomonadati</taxon>
        <taxon>Bacteroidota</taxon>
        <taxon>Flavobacteriia</taxon>
        <taxon>Flavobacteriales</taxon>
        <taxon>Cryomorphaceae</taxon>
        <taxon>Cryomorpha</taxon>
    </lineage>
</organism>
<dbReference type="Proteomes" id="UP000486602">
    <property type="component" value="Unassembled WGS sequence"/>
</dbReference>
<dbReference type="InterPro" id="IPR006683">
    <property type="entry name" value="Thioestr_dom"/>
</dbReference>
<dbReference type="CDD" id="cd03443">
    <property type="entry name" value="PaaI_thioesterase"/>
    <property type="match status" value="1"/>
</dbReference>
<dbReference type="InterPro" id="IPR003736">
    <property type="entry name" value="PAAI_dom"/>
</dbReference>
<name>A0A7K3WP49_9FLAO</name>
<dbReference type="PANTHER" id="PTHR21660:SF1">
    <property type="entry name" value="ACYL-COENZYME A THIOESTERASE 13"/>
    <property type="match status" value="1"/>
</dbReference>
<feature type="domain" description="Thioesterase" evidence="3">
    <location>
        <begin position="47"/>
        <end position="119"/>
    </location>
</feature>
<dbReference type="Pfam" id="PF03061">
    <property type="entry name" value="4HBT"/>
    <property type="match status" value="1"/>
</dbReference>
<dbReference type="RefSeq" id="WP_163283220.1">
    <property type="nucleotide sequence ID" value="NZ_JAAGVY010000003.1"/>
</dbReference>
<dbReference type="EMBL" id="JAAGVY010000003">
    <property type="protein sequence ID" value="NEN22495.1"/>
    <property type="molecule type" value="Genomic_DNA"/>
</dbReference>
<evidence type="ECO:0000313" key="5">
    <source>
        <dbReference type="Proteomes" id="UP000486602"/>
    </source>
</evidence>
<gene>
    <name evidence="4" type="ORF">G3O08_03130</name>
</gene>
<evidence type="ECO:0000256" key="1">
    <source>
        <dbReference type="ARBA" id="ARBA00008324"/>
    </source>
</evidence>
<dbReference type="GO" id="GO:0047617">
    <property type="term" value="F:fatty acyl-CoA hydrolase activity"/>
    <property type="evidence" value="ECO:0007669"/>
    <property type="project" value="InterPro"/>
</dbReference>
<sequence>MNEILKKYDKVNAFGALLGLELNVIEPGKVVYRMEITEKHLSNPAAAHGGAIASMMDGILGVSALSLATEKHRLVSTVEFKINYFAPIKLGDKLVGVGQVVFEGNRLISSEGTIYCENENMNVVCKGLGTFNSYPVEKNMMLGGEGDGD</sequence>
<dbReference type="SUPFAM" id="SSF54637">
    <property type="entry name" value="Thioesterase/thiol ester dehydrase-isomerase"/>
    <property type="match status" value="1"/>
</dbReference>
<accession>A0A7K3WP49</accession>
<protein>
    <submittedName>
        <fullName evidence="4">PaaI family thioesterase</fullName>
    </submittedName>
</protein>
<evidence type="ECO:0000259" key="3">
    <source>
        <dbReference type="Pfam" id="PF03061"/>
    </source>
</evidence>
<dbReference type="AlphaFoldDB" id="A0A7K3WP49"/>
<reference evidence="4 5" key="1">
    <citation type="submission" date="2020-02" db="EMBL/GenBank/DDBJ databases">
        <title>Out from the shadows clarifying the taxonomy of the family Cryomorphaceae and related taxa by utilizing the GTDB taxonomic framework.</title>
        <authorList>
            <person name="Bowman J.P."/>
        </authorList>
    </citation>
    <scope>NUCLEOTIDE SEQUENCE [LARGE SCALE GENOMIC DNA]</scope>
    <source>
        <strain evidence="4 5">QSSC 1-22</strain>
    </source>
</reference>
<dbReference type="Gene3D" id="3.10.129.10">
    <property type="entry name" value="Hotdog Thioesterase"/>
    <property type="match status" value="1"/>
</dbReference>
<comment type="caution">
    <text evidence="4">The sequence shown here is derived from an EMBL/GenBank/DDBJ whole genome shotgun (WGS) entry which is preliminary data.</text>
</comment>
<proteinExistence type="inferred from homology"/>